<keyword evidence="1" id="KW-0067">ATP-binding</keyword>
<accession>A0A0F7L553</accession>
<dbReference type="GO" id="GO:0004386">
    <property type="term" value="F:helicase activity"/>
    <property type="evidence" value="ECO:0007669"/>
    <property type="project" value="UniProtKB-KW"/>
</dbReference>
<reference evidence="1" key="2">
    <citation type="submission" date="2015-03" db="EMBL/GenBank/DDBJ databases">
        <authorList>
            <person name="Chow C.-E.T."/>
            <person name="Winget D.M."/>
            <person name="White R.A.III."/>
            <person name="Hallam S.J."/>
            <person name="Suttle C.A."/>
        </authorList>
    </citation>
    <scope>NUCLEOTIDE SEQUENCE</scope>
    <source>
        <strain evidence="1">Anoxic2_5</strain>
    </source>
</reference>
<protein>
    <submittedName>
        <fullName evidence="1">Replicative DNA helicase</fullName>
    </submittedName>
</protein>
<keyword evidence="1" id="KW-0378">Hydrolase</keyword>
<dbReference type="EMBL" id="KR029589">
    <property type="protein sequence ID" value="AKH47060.1"/>
    <property type="molecule type" value="Genomic_DNA"/>
</dbReference>
<organism evidence="1">
    <name type="scientific">uncultured marine virus</name>
    <dbReference type="NCBI Taxonomy" id="186617"/>
    <lineage>
        <taxon>Viruses</taxon>
        <taxon>environmental samples</taxon>
    </lineage>
</organism>
<reference evidence="1" key="1">
    <citation type="journal article" date="2015" name="Front. Microbiol.">
        <title>Combining genomic sequencing methods to explore viral diversity and reveal potential virus-host interactions.</title>
        <authorList>
            <person name="Chow C.E."/>
            <person name="Winget D.M."/>
            <person name="White R.A.III."/>
            <person name="Hallam S.J."/>
            <person name="Suttle C.A."/>
        </authorList>
    </citation>
    <scope>NUCLEOTIDE SEQUENCE</scope>
    <source>
        <strain evidence="1">Anoxic2_5</strain>
    </source>
</reference>
<keyword evidence="1" id="KW-0347">Helicase</keyword>
<proteinExistence type="predicted"/>
<name>A0A0F7L553_9VIRU</name>
<evidence type="ECO:0000313" key="1">
    <source>
        <dbReference type="EMBL" id="AKH47060.1"/>
    </source>
</evidence>
<keyword evidence="1" id="KW-0547">Nucleotide-binding</keyword>
<sequence>MSRRSESIGRLLLRSSTLRFNWLRMMVPMSSSRASRLSPRLMSPMASCRLRPFSKPIRPR</sequence>